<feature type="region of interest" description="Disordered" evidence="1">
    <location>
        <begin position="1"/>
        <end position="30"/>
    </location>
</feature>
<dbReference type="GO" id="GO:0006508">
    <property type="term" value="P:proteolysis"/>
    <property type="evidence" value="ECO:0007669"/>
    <property type="project" value="InterPro"/>
</dbReference>
<evidence type="ECO:0000313" key="4">
    <source>
        <dbReference type="WBParaSite" id="HPLM_0000798001-mRNA-1"/>
    </source>
</evidence>
<evidence type="ECO:0000313" key="2">
    <source>
        <dbReference type="EMBL" id="VDO33497.1"/>
    </source>
</evidence>
<organism evidence="4">
    <name type="scientific">Haemonchus placei</name>
    <name type="common">Barber's pole worm</name>
    <dbReference type="NCBI Taxonomy" id="6290"/>
    <lineage>
        <taxon>Eukaryota</taxon>
        <taxon>Metazoa</taxon>
        <taxon>Ecdysozoa</taxon>
        <taxon>Nematoda</taxon>
        <taxon>Chromadorea</taxon>
        <taxon>Rhabditida</taxon>
        <taxon>Rhabditina</taxon>
        <taxon>Rhabditomorpha</taxon>
        <taxon>Strongyloidea</taxon>
        <taxon>Trichostrongylidae</taxon>
        <taxon>Haemonchus</taxon>
    </lineage>
</organism>
<evidence type="ECO:0000256" key="1">
    <source>
        <dbReference type="SAM" id="MobiDB-lite"/>
    </source>
</evidence>
<dbReference type="InterPro" id="IPR001969">
    <property type="entry name" value="Aspartic_peptidase_AS"/>
</dbReference>
<dbReference type="Proteomes" id="UP000268014">
    <property type="component" value="Unassembled WGS sequence"/>
</dbReference>
<dbReference type="EMBL" id="UZAF01016759">
    <property type="protein sequence ID" value="VDO33497.1"/>
    <property type="molecule type" value="Genomic_DNA"/>
</dbReference>
<sequence>MGSNEEHPIQIGIANEYKQDTSTEQDDNSHDLTVLHQGTQSENIVLLTGVARIWNMKRQQWQPGKILFDTGADHSFVSQNLTEDLGLGFIEVRNLEMYTFKRKEK</sequence>
<dbReference type="SUPFAM" id="SSF50630">
    <property type="entry name" value="Acid proteases"/>
    <property type="match status" value="1"/>
</dbReference>
<dbReference type="PROSITE" id="PS00141">
    <property type="entry name" value="ASP_PROTEASE"/>
    <property type="match status" value="1"/>
</dbReference>
<dbReference type="GO" id="GO:0004190">
    <property type="term" value="F:aspartic-type endopeptidase activity"/>
    <property type="evidence" value="ECO:0007669"/>
    <property type="project" value="InterPro"/>
</dbReference>
<dbReference type="Pfam" id="PF08284">
    <property type="entry name" value="RVP_2"/>
    <property type="match status" value="1"/>
</dbReference>
<dbReference type="InterPro" id="IPR021109">
    <property type="entry name" value="Peptidase_aspartic_dom_sf"/>
</dbReference>
<dbReference type="WBParaSite" id="HPLM_0000798001-mRNA-1">
    <property type="protein sequence ID" value="HPLM_0000798001-mRNA-1"/>
    <property type="gene ID" value="HPLM_0000798001"/>
</dbReference>
<gene>
    <name evidence="2" type="ORF">HPLM_LOCUS7972</name>
</gene>
<dbReference type="AlphaFoldDB" id="A0A0N4WBY0"/>
<keyword evidence="3" id="KW-1185">Reference proteome</keyword>
<proteinExistence type="predicted"/>
<reference evidence="2 3" key="2">
    <citation type="submission" date="2018-11" db="EMBL/GenBank/DDBJ databases">
        <authorList>
            <consortium name="Pathogen Informatics"/>
        </authorList>
    </citation>
    <scope>NUCLEOTIDE SEQUENCE [LARGE SCALE GENOMIC DNA]</scope>
    <source>
        <strain evidence="2 3">MHpl1</strain>
    </source>
</reference>
<accession>A0A0N4WBY0</accession>
<protein>
    <submittedName>
        <fullName evidence="4">Peptidase A2 domain-containing protein</fullName>
    </submittedName>
</protein>
<evidence type="ECO:0000313" key="3">
    <source>
        <dbReference type="Proteomes" id="UP000268014"/>
    </source>
</evidence>
<name>A0A0N4WBY0_HAEPC</name>
<reference evidence="4" key="1">
    <citation type="submission" date="2017-02" db="UniProtKB">
        <authorList>
            <consortium name="WormBaseParasite"/>
        </authorList>
    </citation>
    <scope>IDENTIFICATION</scope>
</reference>